<dbReference type="PANTHER" id="PTHR38340:SF1">
    <property type="entry name" value="S-LAYER PROTEIN"/>
    <property type="match status" value="1"/>
</dbReference>
<gene>
    <name evidence="4" type="ORF">SAMN05421757_11254</name>
</gene>
<reference evidence="4 5" key="1">
    <citation type="submission" date="2017-06" db="EMBL/GenBank/DDBJ databases">
        <authorList>
            <person name="Kim H.J."/>
            <person name="Triplett B.A."/>
        </authorList>
    </citation>
    <scope>NUCLEOTIDE SEQUENCE [LARGE SCALE GENOMIC DNA]</scope>
    <source>
        <strain evidence="4 5">DSM 29339</strain>
    </source>
</reference>
<dbReference type="SUPFAM" id="SSF51120">
    <property type="entry name" value="beta-Roll"/>
    <property type="match status" value="1"/>
</dbReference>
<organism evidence="4 5">
    <name type="scientific">Tropicimonas sediminicola</name>
    <dbReference type="NCBI Taxonomy" id="1031541"/>
    <lineage>
        <taxon>Bacteria</taxon>
        <taxon>Pseudomonadati</taxon>
        <taxon>Pseudomonadota</taxon>
        <taxon>Alphaproteobacteria</taxon>
        <taxon>Rhodobacterales</taxon>
        <taxon>Roseobacteraceae</taxon>
        <taxon>Tropicimonas</taxon>
    </lineage>
</organism>
<dbReference type="InterPro" id="IPR050557">
    <property type="entry name" value="RTX_toxin/Mannuronan_C5-epim"/>
</dbReference>
<dbReference type="Proteomes" id="UP000198426">
    <property type="component" value="Unassembled WGS sequence"/>
</dbReference>
<comment type="subcellular location">
    <subcellularLocation>
        <location evidence="1">Secreted</location>
    </subcellularLocation>
</comment>
<dbReference type="PANTHER" id="PTHR38340">
    <property type="entry name" value="S-LAYER PROTEIN"/>
    <property type="match status" value="1"/>
</dbReference>
<feature type="region of interest" description="Disordered" evidence="3">
    <location>
        <begin position="189"/>
        <end position="209"/>
    </location>
</feature>
<dbReference type="EMBL" id="FZOY01000012">
    <property type="protein sequence ID" value="SNT37015.1"/>
    <property type="molecule type" value="Genomic_DNA"/>
</dbReference>
<keyword evidence="5" id="KW-1185">Reference proteome</keyword>
<dbReference type="InterPro" id="IPR018511">
    <property type="entry name" value="Hemolysin-typ_Ca-bd_CS"/>
</dbReference>
<dbReference type="GO" id="GO:0005509">
    <property type="term" value="F:calcium ion binding"/>
    <property type="evidence" value="ECO:0007669"/>
    <property type="project" value="InterPro"/>
</dbReference>
<dbReference type="Pfam" id="PF00353">
    <property type="entry name" value="HemolysinCabind"/>
    <property type="match status" value="2"/>
</dbReference>
<dbReference type="AlphaFoldDB" id="A0A239M319"/>
<accession>A0A239M319</accession>
<protein>
    <submittedName>
        <fullName evidence="4">Hemolysin-type calcium-binding repeat-containing protein</fullName>
    </submittedName>
</protein>
<proteinExistence type="predicted"/>
<dbReference type="PRINTS" id="PR00313">
    <property type="entry name" value="CABNDNGRPT"/>
</dbReference>
<name>A0A239M319_9RHOB</name>
<evidence type="ECO:0000313" key="4">
    <source>
        <dbReference type="EMBL" id="SNT37015.1"/>
    </source>
</evidence>
<evidence type="ECO:0000256" key="3">
    <source>
        <dbReference type="SAM" id="MobiDB-lite"/>
    </source>
</evidence>
<evidence type="ECO:0000256" key="1">
    <source>
        <dbReference type="ARBA" id="ARBA00004613"/>
    </source>
</evidence>
<sequence>MTTYTVSGFVLEENNKGDVTGIRDSSLEIVVKDSVKSLSYRVTGSDSEDQPTVTWAGTYNALIDGAVDLLGPGSDPDLFTNKVLEVSWNSGSKSAFVANFYDETKQESYVFAIGGDELPTFSNVSQFQNFFSGATLSQPSKSSGFGPRTDIDLGDFPDVETTQADLILGTGGQDVFNAGRGRDKVYGKGGADDLSGGNGNDKLFGQGGNDKLNGGNGNDILVGGKGADDYIFKGKFGDDVIRDFAADNNLEDIDLRGVNGITGFKDLKNNHMSQKGDDVLIYAGTNSIRLEDVDLSDLQANDFLF</sequence>
<dbReference type="InterPro" id="IPR011049">
    <property type="entry name" value="Serralysin-like_metalloprot_C"/>
</dbReference>
<dbReference type="PROSITE" id="PS00330">
    <property type="entry name" value="HEMOLYSIN_CALCIUM"/>
    <property type="match status" value="2"/>
</dbReference>
<dbReference type="GO" id="GO:0005576">
    <property type="term" value="C:extracellular region"/>
    <property type="evidence" value="ECO:0007669"/>
    <property type="project" value="UniProtKB-SubCell"/>
</dbReference>
<dbReference type="Gene3D" id="2.150.10.10">
    <property type="entry name" value="Serralysin-like metalloprotease, C-terminal"/>
    <property type="match status" value="1"/>
</dbReference>
<evidence type="ECO:0000256" key="2">
    <source>
        <dbReference type="ARBA" id="ARBA00022525"/>
    </source>
</evidence>
<dbReference type="RefSeq" id="WP_089235334.1">
    <property type="nucleotide sequence ID" value="NZ_FZOY01000012.1"/>
</dbReference>
<dbReference type="OrthoDB" id="7872026at2"/>
<dbReference type="InterPro" id="IPR001343">
    <property type="entry name" value="Hemolysn_Ca-bd"/>
</dbReference>
<keyword evidence="2" id="KW-0964">Secreted</keyword>
<evidence type="ECO:0000313" key="5">
    <source>
        <dbReference type="Proteomes" id="UP000198426"/>
    </source>
</evidence>